<organism evidence="1 2">
    <name type="scientific">Candidatus Lokiarchaeum ossiferum</name>
    <dbReference type="NCBI Taxonomy" id="2951803"/>
    <lineage>
        <taxon>Archaea</taxon>
        <taxon>Promethearchaeati</taxon>
        <taxon>Promethearchaeota</taxon>
        <taxon>Promethearchaeia</taxon>
        <taxon>Promethearchaeales</taxon>
        <taxon>Promethearchaeaceae</taxon>
        <taxon>Candidatus Lokiarchaeum</taxon>
    </lineage>
</organism>
<accession>A0ABY6HWV9</accession>
<keyword evidence="2" id="KW-1185">Reference proteome</keyword>
<gene>
    <name evidence="1" type="ORF">NEF87_004298</name>
</gene>
<dbReference type="EMBL" id="CP104013">
    <property type="protein sequence ID" value="UYP48013.1"/>
    <property type="molecule type" value="Genomic_DNA"/>
</dbReference>
<evidence type="ECO:0000313" key="2">
    <source>
        <dbReference type="Proteomes" id="UP001208689"/>
    </source>
</evidence>
<name>A0ABY6HWV9_9ARCH</name>
<reference evidence="1" key="1">
    <citation type="submission" date="2022-09" db="EMBL/GenBank/DDBJ databases">
        <title>Actin cytoskeleton and complex cell architecture in an #Asgard archaeon.</title>
        <authorList>
            <person name="Ponce Toledo R.I."/>
            <person name="Schleper C."/>
            <person name="Rodrigues Oliveira T."/>
            <person name="Wollweber F."/>
            <person name="Xu J."/>
            <person name="Rittmann S."/>
            <person name="Klingl A."/>
            <person name="Pilhofer M."/>
        </authorList>
    </citation>
    <scope>NUCLEOTIDE SEQUENCE</scope>
    <source>
        <strain evidence="1">B-35</strain>
    </source>
</reference>
<dbReference type="Proteomes" id="UP001208689">
    <property type="component" value="Chromosome"/>
</dbReference>
<evidence type="ECO:0000313" key="1">
    <source>
        <dbReference type="EMBL" id="UYP48013.1"/>
    </source>
</evidence>
<protein>
    <submittedName>
        <fullName evidence="1">Uncharacterized protein</fullName>
    </submittedName>
</protein>
<proteinExistence type="predicted"/>
<sequence length="105" mass="12308">MIYPLRIPENPRFFTVNEECNAFSMLFRFNKSTVSVIGDEEMKDLYNSHMGHFIYGVGTKNEKHKNGKTYHNIKLRGWLLVKMRINSPKGEVKRKTTAKVQKKES</sequence>